<evidence type="ECO:0000313" key="2">
    <source>
        <dbReference type="EMBL" id="KAE8335211.1"/>
    </source>
</evidence>
<feature type="compositionally biased region" description="Polar residues" evidence="1">
    <location>
        <begin position="160"/>
        <end position="169"/>
    </location>
</feature>
<feature type="compositionally biased region" description="Low complexity" evidence="1">
    <location>
        <begin position="170"/>
        <end position="191"/>
    </location>
</feature>
<accession>A0A5N6XPU4</accession>
<name>A0A5N6XPU4_9EURO</name>
<organism evidence="2">
    <name type="scientific">Aspergillus arachidicola</name>
    <dbReference type="NCBI Taxonomy" id="656916"/>
    <lineage>
        <taxon>Eukaryota</taxon>
        <taxon>Fungi</taxon>
        <taxon>Dikarya</taxon>
        <taxon>Ascomycota</taxon>
        <taxon>Pezizomycotina</taxon>
        <taxon>Eurotiomycetes</taxon>
        <taxon>Eurotiomycetidae</taxon>
        <taxon>Eurotiales</taxon>
        <taxon>Aspergillaceae</taxon>
        <taxon>Aspergillus</taxon>
        <taxon>Aspergillus subgen. Circumdati</taxon>
    </lineage>
</organism>
<dbReference type="OrthoDB" id="4464917at2759"/>
<evidence type="ECO:0000256" key="1">
    <source>
        <dbReference type="SAM" id="MobiDB-lite"/>
    </source>
</evidence>
<reference evidence="2" key="1">
    <citation type="submission" date="2019-04" db="EMBL/GenBank/DDBJ databases">
        <title>Friends and foes A comparative genomics study of 23 Aspergillus species from section Flavi.</title>
        <authorList>
            <consortium name="DOE Joint Genome Institute"/>
            <person name="Kjaerbolling I."/>
            <person name="Vesth T."/>
            <person name="Frisvad J.C."/>
            <person name="Nybo J.L."/>
            <person name="Theobald S."/>
            <person name="Kildgaard S."/>
            <person name="Isbrandt T."/>
            <person name="Kuo A."/>
            <person name="Sato A."/>
            <person name="Lyhne E.K."/>
            <person name="Kogle M.E."/>
            <person name="Wiebenga A."/>
            <person name="Kun R.S."/>
            <person name="Lubbers R.J."/>
            <person name="Makela M.R."/>
            <person name="Barry K."/>
            <person name="Chovatia M."/>
            <person name="Clum A."/>
            <person name="Daum C."/>
            <person name="Haridas S."/>
            <person name="He G."/>
            <person name="LaButti K."/>
            <person name="Lipzen A."/>
            <person name="Mondo S."/>
            <person name="Riley R."/>
            <person name="Salamov A."/>
            <person name="Simmons B.A."/>
            <person name="Magnuson J.K."/>
            <person name="Henrissat B."/>
            <person name="Mortensen U.H."/>
            <person name="Larsen T.O."/>
            <person name="Devries R.P."/>
            <person name="Grigoriev I.V."/>
            <person name="Machida M."/>
            <person name="Baker S.E."/>
            <person name="Andersen M.R."/>
        </authorList>
    </citation>
    <scope>NUCLEOTIDE SEQUENCE</scope>
    <source>
        <strain evidence="2">CBS 117612</strain>
    </source>
</reference>
<sequence length="191" mass="20648">MGFTIDDNRGNVGMSRMCEAMINILPSCLGSDQKSNPVPQRHNYLGDNIEPKVPYPCAFVQWRASEENIVTGDCPREEDVFPVISEESCILSLLGSLSRFWHSEITTSIPDTEDSVRDANKDLLSAAEETWVPDSSENSPTGMEEDWSPGTPVVEEGWSPGSNDESSPSAAGGNWAADGGWPVTTGGPPGW</sequence>
<protein>
    <submittedName>
        <fullName evidence="2">Uncharacterized protein</fullName>
    </submittedName>
</protein>
<feature type="region of interest" description="Disordered" evidence="1">
    <location>
        <begin position="127"/>
        <end position="191"/>
    </location>
</feature>
<dbReference type="AlphaFoldDB" id="A0A5N6XPU4"/>
<proteinExistence type="predicted"/>
<dbReference type="EMBL" id="ML737226">
    <property type="protein sequence ID" value="KAE8335211.1"/>
    <property type="molecule type" value="Genomic_DNA"/>
</dbReference>
<gene>
    <name evidence="2" type="ORF">BDV24DRAFT_169434</name>
</gene>
<dbReference type="Proteomes" id="UP000325558">
    <property type="component" value="Unassembled WGS sequence"/>
</dbReference>